<dbReference type="RefSeq" id="WP_109823810.1">
    <property type="nucleotide sequence ID" value="NZ_QGKL01000035.1"/>
</dbReference>
<organism evidence="9 10">
    <name type="scientific">Leucothrix arctica</name>
    <dbReference type="NCBI Taxonomy" id="1481894"/>
    <lineage>
        <taxon>Bacteria</taxon>
        <taxon>Pseudomonadati</taxon>
        <taxon>Pseudomonadota</taxon>
        <taxon>Gammaproteobacteria</taxon>
        <taxon>Thiotrichales</taxon>
        <taxon>Thiotrichaceae</taxon>
        <taxon>Leucothrix</taxon>
    </lineage>
</organism>
<dbReference type="InterPro" id="IPR002781">
    <property type="entry name" value="TM_pro_TauE-like"/>
</dbReference>
<evidence type="ECO:0000256" key="2">
    <source>
        <dbReference type="ARBA" id="ARBA00009142"/>
    </source>
</evidence>
<keyword evidence="6 8" id="KW-1133">Transmembrane helix</keyword>
<evidence type="ECO:0000256" key="5">
    <source>
        <dbReference type="ARBA" id="ARBA00022692"/>
    </source>
</evidence>
<evidence type="ECO:0000256" key="3">
    <source>
        <dbReference type="ARBA" id="ARBA00022448"/>
    </source>
</evidence>
<name>A0A317C9I7_9GAMM</name>
<comment type="similarity">
    <text evidence="2 8">Belongs to the 4-toluene sulfonate uptake permease (TSUP) (TC 2.A.102) family.</text>
</comment>
<feature type="transmembrane region" description="Helical" evidence="8">
    <location>
        <begin position="238"/>
        <end position="256"/>
    </location>
</feature>
<comment type="caution">
    <text evidence="9">The sequence shown here is derived from an EMBL/GenBank/DDBJ whole genome shotgun (WGS) entry which is preliminary data.</text>
</comment>
<dbReference type="AlphaFoldDB" id="A0A317C9I7"/>
<evidence type="ECO:0000256" key="1">
    <source>
        <dbReference type="ARBA" id="ARBA00004651"/>
    </source>
</evidence>
<reference evidence="9 10" key="1">
    <citation type="submission" date="2018-05" db="EMBL/GenBank/DDBJ databases">
        <title>Leucothrix arctica sp. nov., isolated from Arctic seawater.</title>
        <authorList>
            <person name="Choi A."/>
            <person name="Baek K."/>
        </authorList>
    </citation>
    <scope>NUCLEOTIDE SEQUENCE [LARGE SCALE GENOMIC DNA]</scope>
    <source>
        <strain evidence="9 10">IMCC9719</strain>
    </source>
</reference>
<gene>
    <name evidence="9" type="ORF">DKT75_12680</name>
</gene>
<dbReference type="PANTHER" id="PTHR30269">
    <property type="entry name" value="TRANSMEMBRANE PROTEIN YFCA"/>
    <property type="match status" value="1"/>
</dbReference>
<keyword evidence="4 8" id="KW-1003">Cell membrane</keyword>
<feature type="transmembrane region" description="Helical" evidence="8">
    <location>
        <begin position="46"/>
        <end position="65"/>
    </location>
</feature>
<evidence type="ECO:0000256" key="6">
    <source>
        <dbReference type="ARBA" id="ARBA00022989"/>
    </source>
</evidence>
<dbReference type="GO" id="GO:0005886">
    <property type="term" value="C:plasma membrane"/>
    <property type="evidence" value="ECO:0007669"/>
    <property type="project" value="UniProtKB-SubCell"/>
</dbReference>
<protein>
    <recommendedName>
        <fullName evidence="8">Probable membrane transporter protein</fullName>
    </recommendedName>
</protein>
<dbReference type="EMBL" id="QGKL01000035">
    <property type="protein sequence ID" value="PWQ95198.1"/>
    <property type="molecule type" value="Genomic_DNA"/>
</dbReference>
<evidence type="ECO:0000313" key="10">
    <source>
        <dbReference type="Proteomes" id="UP000245506"/>
    </source>
</evidence>
<keyword evidence="3" id="KW-0813">Transport</keyword>
<comment type="subcellular location">
    <subcellularLocation>
        <location evidence="1 8">Cell membrane</location>
        <topology evidence="1 8">Multi-pass membrane protein</topology>
    </subcellularLocation>
</comment>
<keyword evidence="5 8" id="KW-0812">Transmembrane</keyword>
<dbReference type="Pfam" id="PF01925">
    <property type="entry name" value="TauE"/>
    <property type="match status" value="1"/>
</dbReference>
<evidence type="ECO:0000256" key="8">
    <source>
        <dbReference type="RuleBase" id="RU363041"/>
    </source>
</evidence>
<proteinExistence type="inferred from homology"/>
<feature type="transmembrane region" description="Helical" evidence="8">
    <location>
        <begin position="102"/>
        <end position="127"/>
    </location>
</feature>
<dbReference type="Proteomes" id="UP000245506">
    <property type="component" value="Unassembled WGS sequence"/>
</dbReference>
<dbReference type="InterPro" id="IPR052017">
    <property type="entry name" value="TSUP"/>
</dbReference>
<keyword evidence="7 8" id="KW-0472">Membrane</keyword>
<sequence length="259" mass="28663">MENLSYLQLALIAAVFVWSGFVRSGLGFGGAALALPLLLLITDDPLLFLPLLAVQLLIFSALIGYNSHKDKKAKQEAGETVTGSIDWKYLISSMKVMIIPKIIGVFGLLTLPPTLISGIIFAIILVYSLTYIFNKPFTSNHPFLDKLFLVIGGYVSGTSLVGAPLIIAVYTSHVARHQLRDTLFMLWFILVSIKLVSFLVTGVDMQLEHQLWLLPCVAVGHYAGLFFHKKLQQADPVLFYRVLGIVLLLITSIGLWRSF</sequence>
<accession>A0A317C9I7</accession>
<evidence type="ECO:0000256" key="4">
    <source>
        <dbReference type="ARBA" id="ARBA00022475"/>
    </source>
</evidence>
<feature type="transmembrane region" description="Helical" evidence="8">
    <location>
        <begin position="183"/>
        <end position="203"/>
    </location>
</feature>
<evidence type="ECO:0000256" key="7">
    <source>
        <dbReference type="ARBA" id="ARBA00023136"/>
    </source>
</evidence>
<evidence type="ECO:0000313" key="9">
    <source>
        <dbReference type="EMBL" id="PWQ95198.1"/>
    </source>
</evidence>
<dbReference type="OrthoDB" id="9783137at2"/>
<feature type="transmembrane region" description="Helical" evidence="8">
    <location>
        <begin position="147"/>
        <end position="171"/>
    </location>
</feature>
<keyword evidence="10" id="KW-1185">Reference proteome</keyword>
<dbReference type="PANTHER" id="PTHR30269:SF37">
    <property type="entry name" value="MEMBRANE TRANSPORTER PROTEIN"/>
    <property type="match status" value="1"/>
</dbReference>